<comment type="function">
    <text evidence="4">Catalyzes the interconversion of L-alanine and D-alanine. May also act on other amino acids.</text>
</comment>
<keyword evidence="8" id="KW-1185">Reference proteome</keyword>
<sequence>MLQSLRLSSYSPTIAEIDLKAFRKNIQVLKKHTKNNLLLAVIKTNAYGHGIVPIGHEAIKAGADRLGVSTVEEGAMLRESGITAPIHILSTISPMQVADVITYSLVASISSLQLAKELSREATLKNRIIPVHLKIDTGLHRFGVDPDNAIDFCTTCYHQPGLNWEGIYTHFSRADEGDWVTTGKQFALFMGTVQELKNAGFTFSIHHVGGSTITIEREDMRLDMIRPGIALFGYHPALRQRNIAPLKSVMKLKSQLLQIRELPPNTAVGYGGNYVTTSTEKIAVVPIGLGDGYKRSFSNNGEMLVKGIRAKIVGTVSLDQTLIDVTHIPGVEVGDEVVVMGKQGNDEITAREMAGWMNSIVDEVLASMTQRIRRVYV</sequence>
<comment type="caution">
    <text evidence="7">The sequence shown here is derived from an EMBL/GenBank/DDBJ whole genome shotgun (WGS) entry which is preliminary data.</text>
</comment>
<dbReference type="PRINTS" id="PR00992">
    <property type="entry name" value="ALARACEMASE"/>
</dbReference>
<dbReference type="SUPFAM" id="SSF50621">
    <property type="entry name" value="Alanine racemase C-terminal domain-like"/>
    <property type="match status" value="1"/>
</dbReference>
<feature type="domain" description="Alanine racemase C-terminal" evidence="6">
    <location>
        <begin position="249"/>
        <end position="377"/>
    </location>
</feature>
<feature type="active site" description="Proton acceptor; specific for L-alanine" evidence="4">
    <location>
        <position position="270"/>
    </location>
</feature>
<dbReference type="GO" id="GO:0030632">
    <property type="term" value="P:D-alanine biosynthetic process"/>
    <property type="evidence" value="ECO:0007669"/>
    <property type="project" value="UniProtKB-UniRule"/>
</dbReference>
<evidence type="ECO:0000256" key="3">
    <source>
        <dbReference type="ARBA" id="ARBA00023235"/>
    </source>
</evidence>
<dbReference type="PANTHER" id="PTHR30511:SF0">
    <property type="entry name" value="ALANINE RACEMASE, CATABOLIC-RELATED"/>
    <property type="match status" value="1"/>
</dbReference>
<feature type="active site" description="Proton acceptor; specific for D-alanine" evidence="4">
    <location>
        <position position="43"/>
    </location>
</feature>
<proteinExistence type="inferred from homology"/>
<evidence type="ECO:0000259" key="6">
    <source>
        <dbReference type="SMART" id="SM01005"/>
    </source>
</evidence>
<dbReference type="EC" id="5.1.1.1" evidence="4"/>
<comment type="cofactor">
    <cofactor evidence="1 4 5">
        <name>pyridoxal 5'-phosphate</name>
        <dbReference type="ChEBI" id="CHEBI:597326"/>
    </cofactor>
</comment>
<evidence type="ECO:0000313" key="8">
    <source>
        <dbReference type="Proteomes" id="UP000622860"/>
    </source>
</evidence>
<protein>
    <recommendedName>
        <fullName evidence="4">Alanine racemase</fullName>
        <ecNumber evidence="4">5.1.1.1</ecNumber>
    </recommendedName>
</protein>
<evidence type="ECO:0000256" key="2">
    <source>
        <dbReference type="ARBA" id="ARBA00022898"/>
    </source>
</evidence>
<accession>A0A917H5P3</accession>
<keyword evidence="3 4" id="KW-0413">Isomerase</keyword>
<dbReference type="GO" id="GO:0008784">
    <property type="term" value="F:alanine racemase activity"/>
    <property type="evidence" value="ECO:0007669"/>
    <property type="project" value="UniProtKB-UniRule"/>
</dbReference>
<dbReference type="Proteomes" id="UP000622860">
    <property type="component" value="Unassembled WGS sequence"/>
</dbReference>
<comment type="pathway">
    <text evidence="4">Amino-acid biosynthesis; D-alanine biosynthesis; D-alanine from L-alanine: step 1/1.</text>
</comment>
<organism evidence="7 8">
    <name type="scientific">Virgibacillus oceani</name>
    <dbReference type="NCBI Taxonomy" id="1479511"/>
    <lineage>
        <taxon>Bacteria</taxon>
        <taxon>Bacillati</taxon>
        <taxon>Bacillota</taxon>
        <taxon>Bacilli</taxon>
        <taxon>Bacillales</taxon>
        <taxon>Bacillaceae</taxon>
        <taxon>Virgibacillus</taxon>
    </lineage>
</organism>
<reference evidence="7" key="2">
    <citation type="submission" date="2020-09" db="EMBL/GenBank/DDBJ databases">
        <authorList>
            <person name="Sun Q."/>
            <person name="Zhou Y."/>
        </authorList>
    </citation>
    <scope>NUCLEOTIDE SEQUENCE</scope>
    <source>
        <strain evidence="7">CGMCC 1.12754</strain>
    </source>
</reference>
<dbReference type="GO" id="GO:0030170">
    <property type="term" value="F:pyridoxal phosphate binding"/>
    <property type="evidence" value="ECO:0007669"/>
    <property type="project" value="UniProtKB-UniRule"/>
</dbReference>
<dbReference type="Pfam" id="PF00842">
    <property type="entry name" value="Ala_racemase_C"/>
    <property type="match status" value="1"/>
</dbReference>
<dbReference type="CDD" id="cd00430">
    <property type="entry name" value="PLPDE_III_AR"/>
    <property type="match status" value="1"/>
</dbReference>
<evidence type="ECO:0000256" key="5">
    <source>
        <dbReference type="PIRSR" id="PIRSR600821-50"/>
    </source>
</evidence>
<reference evidence="7" key="1">
    <citation type="journal article" date="2014" name="Int. J. Syst. Evol. Microbiol.">
        <title>Complete genome sequence of Corynebacterium casei LMG S-19264T (=DSM 44701T), isolated from a smear-ripened cheese.</title>
        <authorList>
            <consortium name="US DOE Joint Genome Institute (JGI-PGF)"/>
            <person name="Walter F."/>
            <person name="Albersmeier A."/>
            <person name="Kalinowski J."/>
            <person name="Ruckert C."/>
        </authorList>
    </citation>
    <scope>NUCLEOTIDE SEQUENCE</scope>
    <source>
        <strain evidence="7">CGMCC 1.12754</strain>
    </source>
</reference>
<dbReference type="RefSeq" id="WP_188454237.1">
    <property type="nucleotide sequence ID" value="NZ_BMFR01000002.1"/>
</dbReference>
<dbReference type="InterPro" id="IPR000821">
    <property type="entry name" value="Ala_racemase"/>
</dbReference>
<gene>
    <name evidence="7" type="ORF">GCM10011398_09970</name>
</gene>
<dbReference type="AlphaFoldDB" id="A0A917H5P3"/>
<dbReference type="SUPFAM" id="SSF51419">
    <property type="entry name" value="PLP-binding barrel"/>
    <property type="match status" value="1"/>
</dbReference>
<comment type="catalytic activity">
    <reaction evidence="4">
        <text>L-alanine = D-alanine</text>
        <dbReference type="Rhea" id="RHEA:20249"/>
        <dbReference type="ChEBI" id="CHEBI:57416"/>
        <dbReference type="ChEBI" id="CHEBI:57972"/>
        <dbReference type="EC" id="5.1.1.1"/>
    </reaction>
</comment>
<dbReference type="Gene3D" id="2.40.37.10">
    <property type="entry name" value="Lyase, Ornithine Decarboxylase, Chain A, domain 1"/>
    <property type="match status" value="1"/>
</dbReference>
<dbReference type="PANTHER" id="PTHR30511">
    <property type="entry name" value="ALANINE RACEMASE"/>
    <property type="match status" value="1"/>
</dbReference>
<dbReference type="InterPro" id="IPR029066">
    <property type="entry name" value="PLP-binding_barrel"/>
</dbReference>
<dbReference type="FunFam" id="3.20.20.10:FF:000002">
    <property type="entry name" value="Alanine racemase"/>
    <property type="match status" value="1"/>
</dbReference>
<dbReference type="GO" id="GO:0005829">
    <property type="term" value="C:cytosol"/>
    <property type="evidence" value="ECO:0007669"/>
    <property type="project" value="TreeGrafter"/>
</dbReference>
<name>A0A917H5P3_9BACI</name>
<dbReference type="EMBL" id="BMFR01000002">
    <property type="protein sequence ID" value="GGG68135.1"/>
    <property type="molecule type" value="Genomic_DNA"/>
</dbReference>
<dbReference type="SMART" id="SM01005">
    <property type="entry name" value="Ala_racemase_C"/>
    <property type="match status" value="1"/>
</dbReference>
<keyword evidence="2 4" id="KW-0663">Pyridoxal phosphate</keyword>
<feature type="modified residue" description="N6-(pyridoxal phosphate)lysine" evidence="4 5">
    <location>
        <position position="43"/>
    </location>
</feature>
<evidence type="ECO:0000256" key="4">
    <source>
        <dbReference type="HAMAP-Rule" id="MF_01201"/>
    </source>
</evidence>
<dbReference type="InterPro" id="IPR001608">
    <property type="entry name" value="Ala_racemase_N"/>
</dbReference>
<dbReference type="InterPro" id="IPR009006">
    <property type="entry name" value="Ala_racemase/Decarboxylase_C"/>
</dbReference>
<dbReference type="HAMAP" id="MF_01201">
    <property type="entry name" value="Ala_racemase"/>
    <property type="match status" value="1"/>
</dbReference>
<dbReference type="InterPro" id="IPR011079">
    <property type="entry name" value="Ala_racemase_C"/>
</dbReference>
<evidence type="ECO:0000256" key="1">
    <source>
        <dbReference type="ARBA" id="ARBA00001933"/>
    </source>
</evidence>
<comment type="similarity">
    <text evidence="4">Belongs to the alanine racemase family.</text>
</comment>
<dbReference type="Gene3D" id="3.20.20.10">
    <property type="entry name" value="Alanine racemase"/>
    <property type="match status" value="1"/>
</dbReference>
<dbReference type="NCBIfam" id="TIGR00492">
    <property type="entry name" value="alr"/>
    <property type="match status" value="1"/>
</dbReference>
<dbReference type="Pfam" id="PF01168">
    <property type="entry name" value="Ala_racemase_N"/>
    <property type="match status" value="1"/>
</dbReference>
<feature type="binding site" evidence="4">
    <location>
        <position position="141"/>
    </location>
    <ligand>
        <name>substrate</name>
    </ligand>
</feature>
<evidence type="ECO:0000313" key="7">
    <source>
        <dbReference type="EMBL" id="GGG68135.1"/>
    </source>
</evidence>
<comment type="caution">
    <text evidence="4">Lacks conserved residue(s) required for the propagation of feature annotation.</text>
</comment>